<dbReference type="InterPro" id="IPR002469">
    <property type="entry name" value="Peptidase_S9B_N"/>
</dbReference>
<name>A0A0H3J3A1_CLOPA</name>
<sequence length="363" mass="42032">MKVLKKFLMFLFIAIFVVESTGCNSLKRKGNEDKNGNTQKSIEFTDIMVLSKETAGEKIYSLTDGKVKNIGYLDNISNIVYNKDKSIQVYTNIISQGTNLTKNYISIIFKENKNSIKGKYSYMDSRLSLDGKRVALRSFSEDSLFSAEGLSVYDVYTGKKIDFDNKIIVSGDLYRWDSENNLLYYGVEKDEKDYGKIYSYDFQKSKREMVFDKFNGYCTFFAPTDNNSFLYMENDIDLNNMYYYDGKDNKSILITNTMDNIEDYVIDNKNHIVYFIGKETNAENNSLYKFNIEDKTLKRITYDFPKIVDKNGGIAVDNSGKIYFCGLDTDNNSNNIYMYLNQNNSVNLISDKRGIYRVIQNLK</sequence>
<dbReference type="Pfam" id="PF00930">
    <property type="entry name" value="DPPIV_N"/>
    <property type="match status" value="1"/>
</dbReference>
<dbReference type="PATRIC" id="fig|1262449.3.peg.1713"/>
<reference evidence="3" key="2">
    <citation type="submission" date="2015-10" db="EMBL/GenBank/DDBJ databases">
        <title>Improved Draft Genome Sequence of Clostridium pasteurianum Strain ATCC 6013 (DSM 525) Using a Hybrid Next-Generation Sequencing Approach.</title>
        <authorList>
            <person name="Pyne M.E."/>
            <person name="Utturkar S.M."/>
            <person name="Brown S.D."/>
            <person name="Moo-Young M."/>
            <person name="Chung D.A."/>
            <person name="Chou P.C."/>
        </authorList>
    </citation>
    <scope>NUCLEOTIDE SEQUENCE</scope>
    <source>
        <strain evidence="3">ATCC 6013</strain>
    </source>
</reference>
<reference evidence="2 5" key="1">
    <citation type="journal article" date="2015" name="Genome Announc.">
        <title>Complete Genome Sequence of the Nitrogen-Fixing and Solvent-Producing Clostridium pasteurianum DSM 525.</title>
        <authorList>
            <person name="Poehlein A."/>
            <person name="Grosse-Honebrink A."/>
            <person name="Zhang Y."/>
            <person name="Minton N.P."/>
            <person name="Daniel R."/>
        </authorList>
    </citation>
    <scope>NUCLEOTIDE SEQUENCE [LARGE SCALE GENOMIC DNA]</scope>
    <source>
        <strain evidence="2">DSM 525</strain>
        <strain evidence="5">DSM 525 / ATCC 6013</strain>
    </source>
</reference>
<reference evidence="3 4" key="3">
    <citation type="journal article" name="Genome Announc.">
        <title>Improved Draft Genome Sequence of Clostridium pasteurianum Strain ATCC 6013 (DSM 525) Using a Hybrid Next-Generation Sequencing Approach.</title>
        <authorList>
            <person name="Pyne M.E."/>
            <person name="Utturkar S."/>
            <person name="Brown S.D."/>
            <person name="Moo-Young M."/>
            <person name="Chung D.A."/>
            <person name="Chou C.P."/>
        </authorList>
    </citation>
    <scope>NUCLEOTIDE SEQUENCE [LARGE SCALE GENOMIC DNA]</scope>
    <source>
        <strain evidence="3 4">ATCC 6013</strain>
    </source>
</reference>
<dbReference type="GeneID" id="93074032"/>
<dbReference type="Proteomes" id="UP000028042">
    <property type="component" value="Unassembled WGS sequence"/>
</dbReference>
<dbReference type="SUPFAM" id="SSF82171">
    <property type="entry name" value="DPP6 N-terminal domain-like"/>
    <property type="match status" value="1"/>
</dbReference>
<dbReference type="Gene3D" id="2.140.10.30">
    <property type="entry name" value="Dipeptidylpeptidase IV, N-terminal domain"/>
    <property type="match status" value="1"/>
</dbReference>
<evidence type="ECO:0000313" key="4">
    <source>
        <dbReference type="Proteomes" id="UP000028042"/>
    </source>
</evidence>
<dbReference type="GO" id="GO:0006508">
    <property type="term" value="P:proteolysis"/>
    <property type="evidence" value="ECO:0007669"/>
    <property type="project" value="InterPro"/>
</dbReference>
<keyword evidence="5" id="KW-1185">Reference proteome</keyword>
<evidence type="ECO:0000313" key="3">
    <source>
        <dbReference type="EMBL" id="KRU12059.1"/>
    </source>
</evidence>
<gene>
    <name evidence="2" type="ORF">CLPA_c18740</name>
    <name evidence="3" type="ORF">CP6013_01306</name>
</gene>
<protein>
    <submittedName>
        <fullName evidence="3">Peptidase S9B dipeptidylpeptidase IV domain protein</fullName>
    </submittedName>
</protein>
<feature type="domain" description="Dipeptidylpeptidase IV N-terminal" evidence="1">
    <location>
        <begin position="220"/>
        <end position="307"/>
    </location>
</feature>
<dbReference type="Proteomes" id="UP000030905">
    <property type="component" value="Chromosome"/>
</dbReference>
<dbReference type="EMBL" id="JPGY02000001">
    <property type="protein sequence ID" value="KRU12059.1"/>
    <property type="molecule type" value="Genomic_DNA"/>
</dbReference>
<dbReference type="eggNOG" id="COG0823">
    <property type="taxonomic scope" value="Bacteria"/>
</dbReference>
<organism evidence="2 5">
    <name type="scientific">Clostridium pasteurianum DSM 525 = ATCC 6013</name>
    <dbReference type="NCBI Taxonomy" id="1262449"/>
    <lineage>
        <taxon>Bacteria</taxon>
        <taxon>Bacillati</taxon>
        <taxon>Bacillota</taxon>
        <taxon>Clostridia</taxon>
        <taxon>Eubacteriales</taxon>
        <taxon>Clostridiaceae</taxon>
        <taxon>Clostridium</taxon>
    </lineage>
</organism>
<evidence type="ECO:0000313" key="2">
    <source>
        <dbReference type="EMBL" id="AJA51932.1"/>
    </source>
</evidence>
<dbReference type="EMBL" id="CP009268">
    <property type="protein sequence ID" value="AJA51932.1"/>
    <property type="molecule type" value="Genomic_DNA"/>
</dbReference>
<dbReference type="KEGG" id="cpat:CLPA_c18740"/>
<dbReference type="KEGG" id="cpae:CPAST_c18740"/>
<accession>A0A0H3J3A1</accession>
<dbReference type="AlphaFoldDB" id="A0A0H3J3A1"/>
<dbReference type="RefSeq" id="WP_003444108.1">
    <property type="nucleotide sequence ID" value="NZ_ANZB01000004.1"/>
</dbReference>
<evidence type="ECO:0000259" key="1">
    <source>
        <dbReference type="Pfam" id="PF00930"/>
    </source>
</evidence>
<evidence type="ECO:0000313" key="5">
    <source>
        <dbReference type="Proteomes" id="UP000030905"/>
    </source>
</evidence>
<proteinExistence type="predicted"/>